<dbReference type="EMBL" id="QJKJ01006609">
    <property type="protein sequence ID" value="RDX86096.1"/>
    <property type="molecule type" value="Genomic_DNA"/>
</dbReference>
<organism evidence="1 2">
    <name type="scientific">Mucuna pruriens</name>
    <name type="common">Velvet bean</name>
    <name type="synonym">Dolichos pruriens</name>
    <dbReference type="NCBI Taxonomy" id="157652"/>
    <lineage>
        <taxon>Eukaryota</taxon>
        <taxon>Viridiplantae</taxon>
        <taxon>Streptophyta</taxon>
        <taxon>Embryophyta</taxon>
        <taxon>Tracheophyta</taxon>
        <taxon>Spermatophyta</taxon>
        <taxon>Magnoliopsida</taxon>
        <taxon>eudicotyledons</taxon>
        <taxon>Gunneridae</taxon>
        <taxon>Pentapetalae</taxon>
        <taxon>rosids</taxon>
        <taxon>fabids</taxon>
        <taxon>Fabales</taxon>
        <taxon>Fabaceae</taxon>
        <taxon>Papilionoideae</taxon>
        <taxon>50 kb inversion clade</taxon>
        <taxon>NPAAA clade</taxon>
        <taxon>indigoferoid/millettioid clade</taxon>
        <taxon>Phaseoleae</taxon>
        <taxon>Mucuna</taxon>
    </lineage>
</organism>
<protein>
    <submittedName>
        <fullName evidence="1">Uncharacterized protein</fullName>
    </submittedName>
</protein>
<dbReference type="AlphaFoldDB" id="A0A371G6B5"/>
<keyword evidence="2" id="KW-1185">Reference proteome</keyword>
<sequence>MLMLPMACPYVANKLQPKFEPCIYFLSLHNTFPPIQNHIQLHHLKSLQIMQPPILYHYLKTPLTFLLPPTYSLSQTTIESP</sequence>
<evidence type="ECO:0000313" key="1">
    <source>
        <dbReference type="EMBL" id="RDX86096.1"/>
    </source>
</evidence>
<comment type="caution">
    <text evidence="1">The sequence shown here is derived from an EMBL/GenBank/DDBJ whole genome shotgun (WGS) entry which is preliminary data.</text>
</comment>
<feature type="non-terminal residue" evidence="1">
    <location>
        <position position="1"/>
    </location>
</feature>
<reference evidence="1" key="1">
    <citation type="submission" date="2018-05" db="EMBL/GenBank/DDBJ databases">
        <title>Draft genome of Mucuna pruriens seed.</title>
        <authorList>
            <person name="Nnadi N.E."/>
            <person name="Vos R."/>
            <person name="Hasami M.H."/>
            <person name="Devisetty U.K."/>
            <person name="Aguiy J.C."/>
        </authorList>
    </citation>
    <scope>NUCLEOTIDE SEQUENCE [LARGE SCALE GENOMIC DNA]</scope>
    <source>
        <strain evidence="1">JCA_2017</strain>
    </source>
</reference>
<dbReference type="Proteomes" id="UP000257109">
    <property type="component" value="Unassembled WGS sequence"/>
</dbReference>
<gene>
    <name evidence="1" type="ORF">CR513_32619</name>
</gene>
<evidence type="ECO:0000313" key="2">
    <source>
        <dbReference type="Proteomes" id="UP000257109"/>
    </source>
</evidence>
<proteinExistence type="predicted"/>
<name>A0A371G6B5_MUCPR</name>
<accession>A0A371G6B5</accession>